<reference evidence="3" key="3">
    <citation type="submission" date="2011-05" db="EMBL/GenBank/DDBJ databases">
        <title>Complete sequence of Methylomonas methanica MC09.</title>
        <authorList>
            <consortium name="US DOE Joint Genome Institute"/>
            <person name="Lucas S."/>
            <person name="Han J."/>
            <person name="Lapidus A."/>
            <person name="Cheng J.-F."/>
            <person name="Goodwin L."/>
            <person name="Pitluck S."/>
            <person name="Peters L."/>
            <person name="Mikhailova N."/>
            <person name="Teshima H."/>
            <person name="Han C."/>
            <person name="Tapia R."/>
            <person name="Land M."/>
            <person name="Hauser L."/>
            <person name="Kyrpides N."/>
            <person name="Ivanova N."/>
            <person name="Pagani I."/>
            <person name="Stein L."/>
            <person name="Woyke T."/>
        </authorList>
    </citation>
    <scope>NUCLEOTIDE SEQUENCE [LARGE SCALE GENOMIC DNA]</scope>
    <source>
        <strain evidence="3">MC09</strain>
    </source>
</reference>
<feature type="transmembrane region" description="Helical" evidence="1">
    <location>
        <begin position="40"/>
        <end position="61"/>
    </location>
</feature>
<sequence>MGLDDRDWYRNEKKGLNTRVLDHMDLRNYEIKPIKKRNKVIKLLIQILVIVFTIITIFSLIGKR</sequence>
<gene>
    <name evidence="2" type="ordered locus">Metme_2340</name>
</gene>
<accession>F9ZVD1</accession>
<dbReference type="AlphaFoldDB" id="F9ZVD1"/>
<dbReference type="STRING" id="857087.Metme_2340"/>
<name>F9ZVD1_METMM</name>
<protein>
    <submittedName>
        <fullName evidence="2">Uncharacterized protein</fullName>
    </submittedName>
</protein>
<evidence type="ECO:0000313" key="2">
    <source>
        <dbReference type="EMBL" id="AEG00741.1"/>
    </source>
</evidence>
<keyword evidence="1" id="KW-1133">Transmembrane helix</keyword>
<proteinExistence type="predicted"/>
<dbReference type="HOGENOM" id="CLU_2862671_0_0_6"/>
<reference evidence="2 3" key="1">
    <citation type="journal article" date="2011" name="J. Bacteriol.">
        <title>Complete Genome Sequence of the Aerobic Marine Methanotroph Methylomonas methanica MC09.</title>
        <authorList>
            <person name="Boden R."/>
            <person name="Cunliffe M."/>
            <person name="Scanlan J."/>
            <person name="Moussard H."/>
            <person name="Kits K.D."/>
            <person name="Klotz M.G."/>
            <person name="Jetten M.S."/>
            <person name="Vuilleumier S."/>
            <person name="Han J."/>
            <person name="Peters L."/>
            <person name="Mikhailova N."/>
            <person name="Teshima H."/>
            <person name="Tapia R."/>
            <person name="Kyrpides N."/>
            <person name="Ivanova N."/>
            <person name="Pagani I."/>
            <person name="Cheng J.F."/>
            <person name="Goodwin L."/>
            <person name="Han C."/>
            <person name="Hauser L."/>
            <person name="Land M.L."/>
            <person name="Lapidus A."/>
            <person name="Lucas S."/>
            <person name="Pitluck S."/>
            <person name="Woyke T."/>
            <person name="Stein L."/>
            <person name="Murrell J.C."/>
        </authorList>
    </citation>
    <scope>NUCLEOTIDE SEQUENCE [LARGE SCALE GENOMIC DNA]</scope>
    <source>
        <strain evidence="2 3">MC09</strain>
    </source>
</reference>
<organism evidence="2 3">
    <name type="scientific">Methylomonas methanica (strain DSM 25384 / MC09)</name>
    <dbReference type="NCBI Taxonomy" id="857087"/>
    <lineage>
        <taxon>Bacteria</taxon>
        <taxon>Pseudomonadati</taxon>
        <taxon>Pseudomonadota</taxon>
        <taxon>Gammaproteobacteria</taxon>
        <taxon>Methylococcales</taxon>
        <taxon>Methylococcaceae</taxon>
        <taxon>Methylomonas</taxon>
    </lineage>
</organism>
<dbReference type="Proteomes" id="UP000008888">
    <property type="component" value="Chromosome"/>
</dbReference>
<evidence type="ECO:0000313" key="3">
    <source>
        <dbReference type="Proteomes" id="UP000008888"/>
    </source>
</evidence>
<reference key="2">
    <citation type="submission" date="2011-05" db="EMBL/GenBank/DDBJ databases">
        <title>Complete genome sequence of the aerobic marine methanotroph Methylomonas methanica MC09.</title>
        <authorList>
            <person name="Boden R."/>
            <person name="Cunliffe M."/>
            <person name="Scanlan J."/>
            <person name="Moussard H."/>
            <person name="Kits K.D."/>
            <person name="Klotz M."/>
            <person name="Jetten M."/>
            <person name="Vuilleumier S."/>
            <person name="Han J."/>
            <person name="Peters L."/>
            <person name="Mikhailova N."/>
            <person name="Teshima H."/>
            <person name="Tapia R."/>
            <person name="Kyrpides N."/>
            <person name="Ivanova N."/>
            <person name="Pagani I."/>
            <person name="Cheng J.-F."/>
            <person name="Goodwin L."/>
            <person name="Han C."/>
            <person name="Hauser L."/>
            <person name="Land M."/>
            <person name="Lapidus A."/>
            <person name="Lucas S."/>
            <person name="Pitluck S."/>
            <person name="Woyke T."/>
            <person name="Stein L.Y."/>
            <person name="Murrell C."/>
        </authorList>
    </citation>
    <scope>NUCLEOTIDE SEQUENCE</scope>
    <source>
        <strain>MC09</strain>
    </source>
</reference>
<dbReference type="KEGG" id="mmt:Metme_2340"/>
<keyword evidence="1" id="KW-0472">Membrane</keyword>
<evidence type="ECO:0000256" key="1">
    <source>
        <dbReference type="SAM" id="Phobius"/>
    </source>
</evidence>
<keyword evidence="1" id="KW-0812">Transmembrane</keyword>
<keyword evidence="3" id="KW-1185">Reference proteome</keyword>
<dbReference type="EMBL" id="CP002738">
    <property type="protein sequence ID" value="AEG00741.1"/>
    <property type="molecule type" value="Genomic_DNA"/>
</dbReference>